<dbReference type="EMBL" id="CAJVPS010002128">
    <property type="protein sequence ID" value="CAG8560837.1"/>
    <property type="molecule type" value="Genomic_DNA"/>
</dbReference>
<evidence type="ECO:0000313" key="2">
    <source>
        <dbReference type="Proteomes" id="UP000789508"/>
    </source>
</evidence>
<sequence>MGRLYLHFMRLTQRLSTQLRFIPIFTIEASIWSLGTIETVNSQMNYCYLDSNPFRDGKDTTTNITLARKRLGEEGLHVYTLGKHQIGLYYYARTIRKALKYPILAALGFELQYVDRPRLDTMWSSRAKNMSTVINPDYFGNIQLLGALGLLGGFWSALKGFYDYLFGTDQQQGAIHAWLFRNQEPTYDNISNFEE</sequence>
<evidence type="ECO:0000313" key="1">
    <source>
        <dbReference type="EMBL" id="CAG8560837.1"/>
    </source>
</evidence>
<keyword evidence="2" id="KW-1185">Reference proteome</keyword>
<name>A0A9N9BA09_9GLOM</name>
<dbReference type="AlphaFoldDB" id="A0A9N9BA09"/>
<reference evidence="1" key="1">
    <citation type="submission" date="2021-06" db="EMBL/GenBank/DDBJ databases">
        <authorList>
            <person name="Kallberg Y."/>
            <person name="Tangrot J."/>
            <person name="Rosling A."/>
        </authorList>
    </citation>
    <scope>NUCLEOTIDE SEQUENCE</scope>
    <source>
        <strain evidence="1">FL130A</strain>
    </source>
</reference>
<dbReference type="OrthoDB" id="10422932at2759"/>
<gene>
    <name evidence="1" type="ORF">ALEPTO_LOCUS6343</name>
</gene>
<comment type="caution">
    <text evidence="1">The sequence shown here is derived from an EMBL/GenBank/DDBJ whole genome shotgun (WGS) entry which is preliminary data.</text>
</comment>
<protein>
    <submittedName>
        <fullName evidence="1">11085_t:CDS:1</fullName>
    </submittedName>
</protein>
<organism evidence="1 2">
    <name type="scientific">Ambispora leptoticha</name>
    <dbReference type="NCBI Taxonomy" id="144679"/>
    <lineage>
        <taxon>Eukaryota</taxon>
        <taxon>Fungi</taxon>
        <taxon>Fungi incertae sedis</taxon>
        <taxon>Mucoromycota</taxon>
        <taxon>Glomeromycotina</taxon>
        <taxon>Glomeromycetes</taxon>
        <taxon>Archaeosporales</taxon>
        <taxon>Ambisporaceae</taxon>
        <taxon>Ambispora</taxon>
    </lineage>
</organism>
<dbReference type="Proteomes" id="UP000789508">
    <property type="component" value="Unassembled WGS sequence"/>
</dbReference>
<proteinExistence type="predicted"/>
<accession>A0A9N9BA09</accession>